<evidence type="ECO:0000313" key="1">
    <source>
        <dbReference type="EMBL" id="KAJ8935911.1"/>
    </source>
</evidence>
<protein>
    <recommendedName>
        <fullName evidence="3">Transposase</fullName>
    </recommendedName>
</protein>
<dbReference type="AlphaFoldDB" id="A0AAV8XBP4"/>
<evidence type="ECO:0008006" key="3">
    <source>
        <dbReference type="Google" id="ProtNLM"/>
    </source>
</evidence>
<comment type="caution">
    <text evidence="1">The sequence shown here is derived from an EMBL/GenBank/DDBJ whole genome shotgun (WGS) entry which is preliminary data.</text>
</comment>
<reference evidence="1" key="1">
    <citation type="journal article" date="2023" name="Insect Mol. Biol.">
        <title>Genome sequencing provides insights into the evolution of gene families encoding plant cell wall-degrading enzymes in longhorned beetles.</title>
        <authorList>
            <person name="Shin N.R."/>
            <person name="Okamura Y."/>
            <person name="Kirsch R."/>
            <person name="Pauchet Y."/>
        </authorList>
    </citation>
    <scope>NUCLEOTIDE SEQUENCE</scope>
    <source>
        <strain evidence="1">AMC_N1</strain>
    </source>
</reference>
<dbReference type="Proteomes" id="UP001162162">
    <property type="component" value="Unassembled WGS sequence"/>
</dbReference>
<evidence type="ECO:0000313" key="2">
    <source>
        <dbReference type="Proteomes" id="UP001162162"/>
    </source>
</evidence>
<name>A0AAV8XBP4_9CUCU</name>
<gene>
    <name evidence="1" type="ORF">NQ318_010656</name>
</gene>
<dbReference type="EMBL" id="JAPWTK010000814">
    <property type="protein sequence ID" value="KAJ8935911.1"/>
    <property type="molecule type" value="Genomic_DNA"/>
</dbReference>
<accession>A0AAV8XBP4</accession>
<proteinExistence type="predicted"/>
<organism evidence="1 2">
    <name type="scientific">Aromia moschata</name>
    <dbReference type="NCBI Taxonomy" id="1265417"/>
    <lineage>
        <taxon>Eukaryota</taxon>
        <taxon>Metazoa</taxon>
        <taxon>Ecdysozoa</taxon>
        <taxon>Arthropoda</taxon>
        <taxon>Hexapoda</taxon>
        <taxon>Insecta</taxon>
        <taxon>Pterygota</taxon>
        <taxon>Neoptera</taxon>
        <taxon>Endopterygota</taxon>
        <taxon>Coleoptera</taxon>
        <taxon>Polyphaga</taxon>
        <taxon>Cucujiformia</taxon>
        <taxon>Chrysomeloidea</taxon>
        <taxon>Cerambycidae</taxon>
        <taxon>Cerambycinae</taxon>
        <taxon>Callichromatini</taxon>
        <taxon>Aromia</taxon>
    </lineage>
</organism>
<sequence>MWFFLTKRLSCELLTVVDKNKLQGKDIWNVDESGITTFQKHDGIIARQGQKQVSAMTSAERATLVTIALTGNALGNHLPQSSSFHGNDLKTFSHIILPCSLSVHGQNLIRRNALKIMLSRAGPTYYRTYVSPSALAGSVSDVRIQAQERHAGFNP</sequence>
<keyword evidence="2" id="KW-1185">Reference proteome</keyword>